<evidence type="ECO:0008006" key="2">
    <source>
        <dbReference type="Google" id="ProtNLM"/>
    </source>
</evidence>
<dbReference type="Gene3D" id="3.40.50.300">
    <property type="entry name" value="P-loop containing nucleotide triphosphate hydrolases"/>
    <property type="match status" value="1"/>
</dbReference>
<protein>
    <recommendedName>
        <fullName evidence="2">ABC transporter domain-containing protein</fullName>
    </recommendedName>
</protein>
<accession>F4MXZ0</accession>
<dbReference type="EMBL" id="FR718541">
    <property type="protein sequence ID" value="CBX70698.1"/>
    <property type="molecule type" value="Genomic_DNA"/>
</dbReference>
<evidence type="ECO:0000313" key="1">
    <source>
        <dbReference type="EMBL" id="CBX70698.1"/>
    </source>
</evidence>
<proteinExistence type="predicted"/>
<dbReference type="SUPFAM" id="SSF52540">
    <property type="entry name" value="P-loop containing nucleoside triphosphate hydrolases"/>
    <property type="match status" value="1"/>
</dbReference>
<organism evidence="1">
    <name type="scientific">Yersinia enterocolitica W22703</name>
    <dbReference type="NCBI Taxonomy" id="913028"/>
    <lineage>
        <taxon>Bacteria</taxon>
        <taxon>Pseudomonadati</taxon>
        <taxon>Pseudomonadota</taxon>
        <taxon>Gammaproteobacteria</taxon>
        <taxon>Enterobacterales</taxon>
        <taxon>Yersiniaceae</taxon>
        <taxon>Yersinia</taxon>
    </lineage>
</organism>
<dbReference type="AlphaFoldDB" id="F4MXZ0"/>
<sequence>MNDVIPRPQPKSQKVFTPLLEIRNLTKSFDGQAAVDDVNLTIYKGEILRC</sequence>
<reference evidence="1" key="1">
    <citation type="journal article" date="2011" name="BMC Genomics">
        <title>Shotgun sequencing of Yersinia enterocolitica strain W22703 (biotype 2, serotype O:9): genomic evidence for oscillation between invertebrates and mammals.</title>
        <authorList>
            <person name="Fuchs T.M."/>
            <person name="Brandt K."/>
            <person name="Starke M."/>
            <person name="Rattei T."/>
        </authorList>
    </citation>
    <scope>NUCLEOTIDE SEQUENCE</scope>
</reference>
<name>F4MXZ0_YEREN</name>
<gene>
    <name evidence="1" type="ORF">YEW_CR11080</name>
</gene>
<dbReference type="InterPro" id="IPR027417">
    <property type="entry name" value="P-loop_NTPase"/>
</dbReference>